<name>A0A9N9G3U2_9GLOM</name>
<dbReference type="EMBL" id="CAJVPI010000880">
    <property type="protein sequence ID" value="CAG8579579.1"/>
    <property type="molecule type" value="Genomic_DNA"/>
</dbReference>
<sequence length="105" mass="11808">MSDGKQVLVVVLGTLTLNSLACVYIFYKTACRWRDSTSKEMPMVWKVSFYTATLGIVQATHGGDLFGVERTRTRDNFNVYVYGGNHDSVDVSKFSKEYGFEFGKA</sequence>
<keyword evidence="3" id="KW-1185">Reference proteome</keyword>
<dbReference type="AlphaFoldDB" id="A0A9N9G3U2"/>
<feature type="transmembrane region" description="Helical" evidence="1">
    <location>
        <begin position="7"/>
        <end position="27"/>
    </location>
</feature>
<keyword evidence="1" id="KW-0812">Transmembrane</keyword>
<gene>
    <name evidence="2" type="ORF">PBRASI_LOCUS6545</name>
</gene>
<organism evidence="2 3">
    <name type="scientific">Paraglomus brasilianum</name>
    <dbReference type="NCBI Taxonomy" id="144538"/>
    <lineage>
        <taxon>Eukaryota</taxon>
        <taxon>Fungi</taxon>
        <taxon>Fungi incertae sedis</taxon>
        <taxon>Mucoromycota</taxon>
        <taxon>Glomeromycotina</taxon>
        <taxon>Glomeromycetes</taxon>
        <taxon>Paraglomerales</taxon>
        <taxon>Paraglomeraceae</taxon>
        <taxon>Paraglomus</taxon>
    </lineage>
</organism>
<dbReference type="Proteomes" id="UP000789739">
    <property type="component" value="Unassembled WGS sequence"/>
</dbReference>
<reference evidence="2" key="1">
    <citation type="submission" date="2021-06" db="EMBL/GenBank/DDBJ databases">
        <authorList>
            <person name="Kallberg Y."/>
            <person name="Tangrot J."/>
            <person name="Rosling A."/>
        </authorList>
    </citation>
    <scope>NUCLEOTIDE SEQUENCE</scope>
    <source>
        <strain evidence="2">BR232B</strain>
    </source>
</reference>
<keyword evidence="1" id="KW-1133">Transmembrane helix</keyword>
<protein>
    <submittedName>
        <fullName evidence="2">7891_t:CDS:1</fullName>
    </submittedName>
</protein>
<keyword evidence="1" id="KW-0472">Membrane</keyword>
<evidence type="ECO:0000313" key="3">
    <source>
        <dbReference type="Proteomes" id="UP000789739"/>
    </source>
</evidence>
<evidence type="ECO:0000256" key="1">
    <source>
        <dbReference type="SAM" id="Phobius"/>
    </source>
</evidence>
<evidence type="ECO:0000313" key="2">
    <source>
        <dbReference type="EMBL" id="CAG8579579.1"/>
    </source>
</evidence>
<comment type="caution">
    <text evidence="2">The sequence shown here is derived from an EMBL/GenBank/DDBJ whole genome shotgun (WGS) entry which is preliminary data.</text>
</comment>
<feature type="transmembrane region" description="Helical" evidence="1">
    <location>
        <begin position="47"/>
        <end position="68"/>
    </location>
</feature>
<accession>A0A9N9G3U2</accession>
<proteinExistence type="predicted"/>